<dbReference type="InterPro" id="IPR017452">
    <property type="entry name" value="GPCR_Rhodpsn_7TM"/>
</dbReference>
<feature type="transmembrane region" description="Helical" evidence="5">
    <location>
        <begin position="202"/>
        <end position="219"/>
    </location>
</feature>
<comment type="subcellular location">
    <subcellularLocation>
        <location evidence="1">Membrane</location>
    </subcellularLocation>
</comment>
<feature type="transmembrane region" description="Helical" evidence="5">
    <location>
        <begin position="153"/>
        <end position="181"/>
    </location>
</feature>
<dbReference type="Gene3D" id="1.20.1070.10">
    <property type="entry name" value="Rhodopsin 7-helix transmembrane proteins"/>
    <property type="match status" value="2"/>
</dbReference>
<dbReference type="PANTHER" id="PTHR46641">
    <property type="entry name" value="FMRFAMIDE RECEPTOR-RELATED"/>
    <property type="match status" value="1"/>
</dbReference>
<keyword evidence="2 5" id="KW-0812">Transmembrane</keyword>
<dbReference type="PROSITE" id="PS50262">
    <property type="entry name" value="G_PROTEIN_RECEP_F1_2"/>
    <property type="match status" value="1"/>
</dbReference>
<sequence length="529" mass="58256">MSVRLMESLPALDANATGGGEATPTMLQLVSTSPRFSDLGHQVTAAASISGASTTSLPSSPPSSADEPTLMERVQFLNLIMLGVLGCGLAVLGLLGNCLSMLVLQRPKMRSSTSYFLLSLAVYDNLILLGMLAYFCVPALVQYSPGLRDFQSIIHLTIVVGYPLSLAAQMGSIYTCVGFTVERYIAVCKPLHVANTCTKSRTIRVIILVFFWSILYNIPRIFHYEIYYISGDNTVNELEKSALDNVTGVRNKTDCLRCCTGILLQNASNLLCAQQSPSAPYETPLTDDAKDIPNLNIADPTTTTIASIIMNKLLKSSTTAAPVDTSSVDKPFSPTLPVSPTLTSPLPPPRTTSISFRESEFGRNATFKHIYLIYSQLFFMFLIPFLAILLMNIGLIRAVKVSMSAQRSMCASARKEHNLTIMLIAVIVVFLVCQFPTIVDNILVAVIGERTLKQYYSYWCFYTTCTLMVLINAASNFLLYCFFGKKFRLVLLAILGCKPHQRQVAYRSTVSKSRTNGLHRTYEMEVSML</sequence>
<evidence type="ECO:0000256" key="3">
    <source>
        <dbReference type="ARBA" id="ARBA00022989"/>
    </source>
</evidence>
<dbReference type="Proteomes" id="UP001283361">
    <property type="component" value="Unassembled WGS sequence"/>
</dbReference>
<comment type="caution">
    <text evidence="7">The sequence shown here is derived from an EMBL/GenBank/DDBJ whole genome shotgun (WGS) entry which is preliminary data.</text>
</comment>
<evidence type="ECO:0000313" key="8">
    <source>
        <dbReference type="Proteomes" id="UP001283361"/>
    </source>
</evidence>
<evidence type="ECO:0000256" key="5">
    <source>
        <dbReference type="SAM" id="Phobius"/>
    </source>
</evidence>
<keyword evidence="8" id="KW-1185">Reference proteome</keyword>
<feature type="transmembrane region" description="Helical" evidence="5">
    <location>
        <begin position="377"/>
        <end position="399"/>
    </location>
</feature>
<keyword evidence="3 5" id="KW-1133">Transmembrane helix</keyword>
<organism evidence="7 8">
    <name type="scientific">Elysia crispata</name>
    <name type="common">lettuce slug</name>
    <dbReference type="NCBI Taxonomy" id="231223"/>
    <lineage>
        <taxon>Eukaryota</taxon>
        <taxon>Metazoa</taxon>
        <taxon>Spiralia</taxon>
        <taxon>Lophotrochozoa</taxon>
        <taxon>Mollusca</taxon>
        <taxon>Gastropoda</taxon>
        <taxon>Heterobranchia</taxon>
        <taxon>Euthyneura</taxon>
        <taxon>Panpulmonata</taxon>
        <taxon>Sacoglossa</taxon>
        <taxon>Placobranchoidea</taxon>
        <taxon>Plakobranchidae</taxon>
        <taxon>Elysia</taxon>
    </lineage>
</organism>
<accession>A0AAE1CLW2</accession>
<keyword evidence="4 5" id="KW-0472">Membrane</keyword>
<proteinExistence type="predicted"/>
<dbReference type="InterPro" id="IPR000276">
    <property type="entry name" value="GPCR_Rhodpsn"/>
</dbReference>
<evidence type="ECO:0000256" key="4">
    <source>
        <dbReference type="ARBA" id="ARBA00023136"/>
    </source>
</evidence>
<dbReference type="Pfam" id="PF00001">
    <property type="entry name" value="7tm_1"/>
    <property type="match status" value="2"/>
</dbReference>
<dbReference type="InterPro" id="IPR052954">
    <property type="entry name" value="GPCR-Ligand_Int"/>
</dbReference>
<evidence type="ECO:0000259" key="6">
    <source>
        <dbReference type="PROSITE" id="PS50262"/>
    </source>
</evidence>
<dbReference type="CDD" id="cd14978">
    <property type="entry name" value="7tmA_FMRFamide_R-like"/>
    <property type="match status" value="1"/>
</dbReference>
<feature type="transmembrane region" description="Helical" evidence="5">
    <location>
        <begin position="459"/>
        <end position="483"/>
    </location>
</feature>
<dbReference type="PANTHER" id="PTHR46641:SF2">
    <property type="entry name" value="FMRFAMIDE RECEPTOR"/>
    <property type="match status" value="1"/>
</dbReference>
<gene>
    <name evidence="7" type="ORF">RRG08_028789</name>
</gene>
<dbReference type="GO" id="GO:0004930">
    <property type="term" value="F:G protein-coupled receptor activity"/>
    <property type="evidence" value="ECO:0007669"/>
    <property type="project" value="InterPro"/>
</dbReference>
<protein>
    <recommendedName>
        <fullName evidence="6">G-protein coupled receptors family 1 profile domain-containing protein</fullName>
    </recommendedName>
</protein>
<dbReference type="PRINTS" id="PR00237">
    <property type="entry name" value="GPCRRHODOPSN"/>
</dbReference>
<dbReference type="AlphaFoldDB" id="A0AAE1CLW2"/>
<feature type="transmembrane region" description="Helical" evidence="5">
    <location>
        <begin position="76"/>
        <end position="104"/>
    </location>
</feature>
<name>A0AAE1CLW2_9GAST</name>
<feature type="transmembrane region" description="Helical" evidence="5">
    <location>
        <begin position="419"/>
        <end position="439"/>
    </location>
</feature>
<dbReference type="EMBL" id="JAWDGP010007653">
    <property type="protein sequence ID" value="KAK3709753.1"/>
    <property type="molecule type" value="Genomic_DNA"/>
</dbReference>
<evidence type="ECO:0000313" key="7">
    <source>
        <dbReference type="EMBL" id="KAK3709753.1"/>
    </source>
</evidence>
<evidence type="ECO:0000256" key="1">
    <source>
        <dbReference type="ARBA" id="ARBA00004370"/>
    </source>
</evidence>
<feature type="transmembrane region" description="Helical" evidence="5">
    <location>
        <begin position="116"/>
        <end position="141"/>
    </location>
</feature>
<dbReference type="SUPFAM" id="SSF81321">
    <property type="entry name" value="Family A G protein-coupled receptor-like"/>
    <property type="match status" value="1"/>
</dbReference>
<reference evidence="7" key="1">
    <citation type="journal article" date="2023" name="G3 (Bethesda)">
        <title>A reference genome for the long-term kleptoplast-retaining sea slug Elysia crispata morphotype clarki.</title>
        <authorList>
            <person name="Eastman K.E."/>
            <person name="Pendleton A.L."/>
            <person name="Shaikh M.A."/>
            <person name="Suttiyut T."/>
            <person name="Ogas R."/>
            <person name="Tomko P."/>
            <person name="Gavelis G."/>
            <person name="Widhalm J.R."/>
            <person name="Wisecaver J.H."/>
        </authorList>
    </citation>
    <scope>NUCLEOTIDE SEQUENCE</scope>
    <source>
        <strain evidence="7">ECLA1</strain>
    </source>
</reference>
<feature type="domain" description="G-protein coupled receptors family 1 profile" evidence="6">
    <location>
        <begin position="96"/>
        <end position="480"/>
    </location>
</feature>
<dbReference type="GO" id="GO:0016020">
    <property type="term" value="C:membrane"/>
    <property type="evidence" value="ECO:0007669"/>
    <property type="project" value="UniProtKB-SubCell"/>
</dbReference>
<evidence type="ECO:0000256" key="2">
    <source>
        <dbReference type="ARBA" id="ARBA00022692"/>
    </source>
</evidence>